<comment type="caution">
    <text evidence="1">The sequence shown here is derived from an EMBL/GenBank/DDBJ whole genome shotgun (WGS) entry which is preliminary data.</text>
</comment>
<evidence type="ECO:0000313" key="2">
    <source>
        <dbReference type="Proteomes" id="UP000299102"/>
    </source>
</evidence>
<sequence length="101" mass="11468">MSGAADDTFWRHPALSTPHTLIGANFSPWRQLRHVFRQNKTCGTIFLHPWFVVTTTTIPAPVHPNQICAENAVRWRGVLRPGCGLPEWRDFPELSQTTATF</sequence>
<name>A0A4C1X0V7_EUMVA</name>
<dbReference type="EMBL" id="BGZK01000682">
    <property type="protein sequence ID" value="GBP55957.1"/>
    <property type="molecule type" value="Genomic_DNA"/>
</dbReference>
<protein>
    <submittedName>
        <fullName evidence="1">Uncharacterized protein</fullName>
    </submittedName>
</protein>
<proteinExistence type="predicted"/>
<reference evidence="1 2" key="1">
    <citation type="journal article" date="2019" name="Commun. Biol.">
        <title>The bagworm genome reveals a unique fibroin gene that provides high tensile strength.</title>
        <authorList>
            <person name="Kono N."/>
            <person name="Nakamura H."/>
            <person name="Ohtoshi R."/>
            <person name="Tomita M."/>
            <person name="Numata K."/>
            <person name="Arakawa K."/>
        </authorList>
    </citation>
    <scope>NUCLEOTIDE SEQUENCE [LARGE SCALE GENOMIC DNA]</scope>
</reference>
<dbReference type="AlphaFoldDB" id="A0A4C1X0V7"/>
<keyword evidence="2" id="KW-1185">Reference proteome</keyword>
<dbReference type="Proteomes" id="UP000299102">
    <property type="component" value="Unassembled WGS sequence"/>
</dbReference>
<gene>
    <name evidence="1" type="ORF">EVAR_97670_1</name>
</gene>
<accession>A0A4C1X0V7</accession>
<organism evidence="1 2">
    <name type="scientific">Eumeta variegata</name>
    <name type="common">Bagworm moth</name>
    <name type="synonym">Eumeta japonica</name>
    <dbReference type="NCBI Taxonomy" id="151549"/>
    <lineage>
        <taxon>Eukaryota</taxon>
        <taxon>Metazoa</taxon>
        <taxon>Ecdysozoa</taxon>
        <taxon>Arthropoda</taxon>
        <taxon>Hexapoda</taxon>
        <taxon>Insecta</taxon>
        <taxon>Pterygota</taxon>
        <taxon>Neoptera</taxon>
        <taxon>Endopterygota</taxon>
        <taxon>Lepidoptera</taxon>
        <taxon>Glossata</taxon>
        <taxon>Ditrysia</taxon>
        <taxon>Tineoidea</taxon>
        <taxon>Psychidae</taxon>
        <taxon>Oiketicinae</taxon>
        <taxon>Eumeta</taxon>
    </lineage>
</organism>
<evidence type="ECO:0000313" key="1">
    <source>
        <dbReference type="EMBL" id="GBP55957.1"/>
    </source>
</evidence>